<dbReference type="Pfam" id="PF19920">
    <property type="entry name" value="bpX4"/>
    <property type="match status" value="1"/>
</dbReference>
<dbReference type="Proteomes" id="UP001155241">
    <property type="component" value="Unassembled WGS sequence"/>
</dbReference>
<feature type="domain" description="MoxR-vWA-beta-propeller ternary system" evidence="1">
    <location>
        <begin position="2"/>
        <end position="197"/>
    </location>
</feature>
<evidence type="ECO:0000313" key="3">
    <source>
        <dbReference type="Proteomes" id="UP001155241"/>
    </source>
</evidence>
<comment type="caution">
    <text evidence="2">The sequence shown here is derived from an EMBL/GenBank/DDBJ whole genome shotgun (WGS) entry which is preliminary data.</text>
</comment>
<reference evidence="2" key="1">
    <citation type="submission" date="2022-06" db="EMBL/GenBank/DDBJ databases">
        <title>Aeoliella straminimaris, a novel planctomycete from sediments.</title>
        <authorList>
            <person name="Vitorino I.R."/>
            <person name="Lage O.M."/>
        </authorList>
    </citation>
    <scope>NUCLEOTIDE SEQUENCE</scope>
    <source>
        <strain evidence="2">ICT_H6.2</strain>
    </source>
</reference>
<keyword evidence="3" id="KW-1185">Reference proteome</keyword>
<evidence type="ECO:0000313" key="2">
    <source>
        <dbReference type="EMBL" id="MCO6046617.1"/>
    </source>
</evidence>
<accession>A0A9X2JIJ1</accession>
<dbReference type="AlphaFoldDB" id="A0A9X2JIJ1"/>
<dbReference type="EMBL" id="JAMXLR010000076">
    <property type="protein sequence ID" value="MCO6046617.1"/>
    <property type="molecule type" value="Genomic_DNA"/>
</dbReference>
<name>A0A9X2JIJ1_9BACT</name>
<dbReference type="RefSeq" id="WP_252854731.1">
    <property type="nucleotide sequence ID" value="NZ_JAMXLR010000076.1"/>
</dbReference>
<sequence length="207" mass="22797">MLLDFLNDLLGGKQVHVGTPRHVSSEDRSDAAAVIAQFERDYRTGLPGDPPPLDIQAASWAAESMYYAASLVIHRDAGTDAIEKLLGTAPPDRTQAESHYAVDLTMRFLPDLLKLAKSAATDDPLVNRLLRWATDWPLSSVAVESVQQVDVTPLRTSPTLMRLYADRVIAAENHSRLDDPAVAEVVRQVIGDYSELSPRLARKLTQK</sequence>
<protein>
    <recommendedName>
        <fullName evidence="1">MoxR-vWA-beta-propeller ternary system domain-containing protein</fullName>
    </recommendedName>
</protein>
<gene>
    <name evidence="2" type="ORF">NG895_22185</name>
</gene>
<evidence type="ECO:0000259" key="1">
    <source>
        <dbReference type="Pfam" id="PF19920"/>
    </source>
</evidence>
<organism evidence="2 3">
    <name type="scientific">Aeoliella straminimaris</name>
    <dbReference type="NCBI Taxonomy" id="2954799"/>
    <lineage>
        <taxon>Bacteria</taxon>
        <taxon>Pseudomonadati</taxon>
        <taxon>Planctomycetota</taxon>
        <taxon>Planctomycetia</taxon>
        <taxon>Pirellulales</taxon>
        <taxon>Lacipirellulaceae</taxon>
        <taxon>Aeoliella</taxon>
    </lineage>
</organism>
<dbReference type="InterPro" id="IPR045549">
    <property type="entry name" value="bpX4"/>
</dbReference>
<proteinExistence type="predicted"/>